<dbReference type="EMBL" id="KV442059">
    <property type="protein sequence ID" value="OAQ27228.1"/>
    <property type="molecule type" value="Genomic_DNA"/>
</dbReference>
<protein>
    <submittedName>
        <fullName evidence="1">Uncharacterized protein</fullName>
    </submittedName>
</protein>
<accession>A0A197JQI9</accession>
<gene>
    <name evidence="1" type="ORF">K457DRAFT_21447</name>
</gene>
<keyword evidence="2" id="KW-1185">Reference proteome</keyword>
<proteinExistence type="predicted"/>
<evidence type="ECO:0000313" key="1">
    <source>
        <dbReference type="EMBL" id="OAQ27228.1"/>
    </source>
</evidence>
<dbReference type="Proteomes" id="UP000078512">
    <property type="component" value="Unassembled WGS sequence"/>
</dbReference>
<name>A0A197JQI9_9FUNG</name>
<dbReference type="AlphaFoldDB" id="A0A197JQI9"/>
<reference evidence="1 2" key="1">
    <citation type="submission" date="2016-05" db="EMBL/GenBank/DDBJ databases">
        <title>Genome sequencing reveals origins of a unique bacterial endosymbiosis in the earliest lineages of terrestrial Fungi.</title>
        <authorList>
            <consortium name="DOE Joint Genome Institute"/>
            <person name="Uehling J."/>
            <person name="Gryganskyi A."/>
            <person name="Hameed K."/>
            <person name="Tschaplinski T."/>
            <person name="Misztal P."/>
            <person name="Wu S."/>
            <person name="Desiro A."/>
            <person name="Vande Pol N."/>
            <person name="Du Z.-Y."/>
            <person name="Zienkiewicz A."/>
            <person name="Zienkiewicz K."/>
            <person name="Morin E."/>
            <person name="Tisserant E."/>
            <person name="Splivallo R."/>
            <person name="Hainaut M."/>
            <person name="Henrissat B."/>
            <person name="Ohm R."/>
            <person name="Kuo A."/>
            <person name="Yan J."/>
            <person name="Lipzen A."/>
            <person name="Nolan M."/>
            <person name="Labutti K."/>
            <person name="Barry K."/>
            <person name="Goldstein A."/>
            <person name="Labbe J."/>
            <person name="Schadt C."/>
            <person name="Tuskan G."/>
            <person name="Grigoriev I."/>
            <person name="Martin F."/>
            <person name="Vilgalys R."/>
            <person name="Bonito G."/>
        </authorList>
    </citation>
    <scope>NUCLEOTIDE SEQUENCE [LARGE SCALE GENOMIC DNA]</scope>
    <source>
        <strain evidence="1 2">AG-77</strain>
    </source>
</reference>
<evidence type="ECO:0000313" key="2">
    <source>
        <dbReference type="Proteomes" id="UP000078512"/>
    </source>
</evidence>
<sequence length="200" mass="22571">MRARTTWTETNPALESGPYDNVSAISVATQKRATSRHQTPNFILESFRQTLIDEVVVELVEDRRPANSNPIRSDNVLSPTVTFTEISMKLRLDSLDLPHTATSLRSGTPSKSESGMVRVRHWKSHTGYNVTTKQESAVHIRRYSPFSTSEPQPIYGSTVPQCIRNCFCNNTPHPTKHHGELIYRLLSCSKGTIHAHFVRD</sequence>
<organism evidence="1 2">
    <name type="scientific">Linnemannia elongata AG-77</name>
    <dbReference type="NCBI Taxonomy" id="1314771"/>
    <lineage>
        <taxon>Eukaryota</taxon>
        <taxon>Fungi</taxon>
        <taxon>Fungi incertae sedis</taxon>
        <taxon>Mucoromycota</taxon>
        <taxon>Mortierellomycotina</taxon>
        <taxon>Mortierellomycetes</taxon>
        <taxon>Mortierellales</taxon>
        <taxon>Mortierellaceae</taxon>
        <taxon>Linnemannia</taxon>
    </lineage>
</organism>